<dbReference type="RefSeq" id="XP_049266337.1">
    <property type="nucleotide sequence ID" value="XM_049407511.1"/>
</dbReference>
<protein>
    <submittedName>
        <fullName evidence="1">Uncharacterized protein</fullName>
    </submittedName>
</protein>
<reference evidence="1 2" key="1">
    <citation type="journal article" date="2021" name="DNA Res.">
        <title>Genome analysis of Candida subhashii reveals its hybrid nature and dual mitochondrial genome conformations.</title>
        <authorList>
            <person name="Mixao V."/>
            <person name="Hegedusova E."/>
            <person name="Saus E."/>
            <person name="Pryszcz L.P."/>
            <person name="Cillingova A."/>
            <person name="Nosek J."/>
            <person name="Gabaldon T."/>
        </authorList>
    </citation>
    <scope>NUCLEOTIDE SEQUENCE [LARGE SCALE GENOMIC DNA]</scope>
    <source>
        <strain evidence="1 2">CBS 10753</strain>
    </source>
</reference>
<organism evidence="1 2">
    <name type="scientific">[Candida] subhashii</name>
    <dbReference type="NCBI Taxonomy" id="561895"/>
    <lineage>
        <taxon>Eukaryota</taxon>
        <taxon>Fungi</taxon>
        <taxon>Dikarya</taxon>
        <taxon>Ascomycota</taxon>
        <taxon>Saccharomycotina</taxon>
        <taxon>Pichiomycetes</taxon>
        <taxon>Debaryomycetaceae</taxon>
        <taxon>Spathaspora</taxon>
    </lineage>
</organism>
<accession>A0A8J5QX40</accession>
<dbReference type="EMBL" id="JAGSYN010000043">
    <property type="protein sequence ID" value="KAG7666105.1"/>
    <property type="molecule type" value="Genomic_DNA"/>
</dbReference>
<dbReference type="OrthoDB" id="5043642at2759"/>
<gene>
    <name evidence="1" type="ORF">J8A68_000361</name>
</gene>
<dbReference type="AlphaFoldDB" id="A0A8J5QX40"/>
<proteinExistence type="predicted"/>
<evidence type="ECO:0000313" key="2">
    <source>
        <dbReference type="Proteomes" id="UP000694255"/>
    </source>
</evidence>
<keyword evidence="2" id="KW-1185">Reference proteome</keyword>
<dbReference type="Pfam" id="PF11927">
    <property type="entry name" value="HODM_asu-like"/>
    <property type="match status" value="1"/>
</dbReference>
<dbReference type="InterPro" id="IPR021848">
    <property type="entry name" value="HODM_asu-like"/>
</dbReference>
<dbReference type="GeneID" id="73467162"/>
<dbReference type="Proteomes" id="UP000694255">
    <property type="component" value="Unassembled WGS sequence"/>
</dbReference>
<evidence type="ECO:0000313" key="1">
    <source>
        <dbReference type="EMBL" id="KAG7666105.1"/>
    </source>
</evidence>
<name>A0A8J5QX40_9ASCO</name>
<comment type="caution">
    <text evidence="1">The sequence shown here is derived from an EMBL/GenBank/DDBJ whole genome shotgun (WGS) entry which is preliminary data.</text>
</comment>
<sequence>MVTFIVLVGIVVIGLIYHKQLNAFILHYYTTKPSTSIINTNEKSSYAKDTTANELPKPTPLMITPDQVKNYDDRPWRPFRWPYHQTMSIFKLDINHWLDMDKYYVHYLEEKERIWKKFDKECYDWLPESYDACFELMETVVEHMCVRYPFLFTVLNEDAAGEGEGGKIVRNEVTSEVLDMRLPLKEHPFVYISKLAKEDFYIVQQNPKDGLHYLVAAAVPFPGGSFEVAPKLGKPLDIIHGEVPYYKEKLQNSMEKWFGKLQVNEPVERASWNITMDHKLKMSDLNQDPKVKPNIKEIMESTDPTKFGIRIERQALRRLPKTKAIIFSNHPIYYSLEEMKDEPMIPSLIKKIMYEGPEKILEYKKFPFVRDHLVEYLDYLIKRQIELGIIKEDTPIKTQPSYPFAHWVKTDFDFVNGWNNPGSAYDKGYNFAKDFDSNKLADNE</sequence>